<accession>A0ABS4G0C9</accession>
<evidence type="ECO:0000256" key="3">
    <source>
        <dbReference type="ARBA" id="ARBA00012669"/>
    </source>
</evidence>
<evidence type="ECO:0000313" key="12">
    <source>
        <dbReference type="Proteomes" id="UP001519271"/>
    </source>
</evidence>
<dbReference type="SUPFAM" id="SSF142754">
    <property type="entry name" value="NadA-like"/>
    <property type="match status" value="1"/>
</dbReference>
<keyword evidence="6 11" id="KW-0808">Transferase</keyword>
<dbReference type="Gene3D" id="3.40.50.10800">
    <property type="entry name" value="NadA-like"/>
    <property type="match status" value="3"/>
</dbReference>
<evidence type="ECO:0000313" key="11">
    <source>
        <dbReference type="EMBL" id="MBP1918010.1"/>
    </source>
</evidence>
<dbReference type="NCBIfam" id="TIGR00550">
    <property type="entry name" value="nadA"/>
    <property type="match status" value="1"/>
</dbReference>
<organism evidence="11 12">
    <name type="scientific">Youngiibacter multivorans</name>
    <dbReference type="NCBI Taxonomy" id="937251"/>
    <lineage>
        <taxon>Bacteria</taxon>
        <taxon>Bacillati</taxon>
        <taxon>Bacillota</taxon>
        <taxon>Clostridia</taxon>
        <taxon>Eubacteriales</taxon>
        <taxon>Clostridiaceae</taxon>
        <taxon>Youngiibacter</taxon>
    </lineage>
</organism>
<evidence type="ECO:0000256" key="1">
    <source>
        <dbReference type="ARBA" id="ARBA00001966"/>
    </source>
</evidence>
<gene>
    <name evidence="11" type="ORF">J2Z34_000481</name>
</gene>
<dbReference type="NCBIfam" id="NF006878">
    <property type="entry name" value="PRK09375.1-2"/>
    <property type="match status" value="1"/>
</dbReference>
<proteinExistence type="predicted"/>
<evidence type="ECO:0000256" key="2">
    <source>
        <dbReference type="ARBA" id="ARBA00005065"/>
    </source>
</evidence>
<keyword evidence="5" id="KW-0662">Pyridine nucleotide biosynthesis</keyword>
<evidence type="ECO:0000256" key="9">
    <source>
        <dbReference type="ARBA" id="ARBA00023014"/>
    </source>
</evidence>
<dbReference type="Pfam" id="PF02445">
    <property type="entry name" value="NadA"/>
    <property type="match status" value="1"/>
</dbReference>
<sequence length="308" mass="34385">MEIREKILKLKAEKDAVILAHYYVPGDVQEVADFVGDSYYLSKVASEAKESVIVFCGVNFMGESAKMLNPDKKVIMPDLKADCPMAHMATVEGIEAARRNHEDLAVVCYINSTAEIKAHSDVCVTSSNALSVVSALPQKNIYFIPDQNLGRYISRLVPEKNFIFNDGYCHVHTSIKKDDLLKKKAELPKAKVASHPECREEILELSDFVGSTSDIIKYVEKTDAEDFLICTETGIFHALEKVGKGKRFHAVSGSQICPDMKLNTLEKLLHALETLDNELHMDEALMKKGLQPLELMLKLADRKKNEGV</sequence>
<evidence type="ECO:0000256" key="6">
    <source>
        <dbReference type="ARBA" id="ARBA00022679"/>
    </source>
</evidence>
<dbReference type="RefSeq" id="WP_209458250.1">
    <property type="nucleotide sequence ID" value="NZ_JAGGKC010000002.1"/>
</dbReference>
<dbReference type="EC" id="2.5.1.72" evidence="3 10"/>
<evidence type="ECO:0000256" key="10">
    <source>
        <dbReference type="NCBIfam" id="TIGR00550"/>
    </source>
</evidence>
<dbReference type="GO" id="GO:0016740">
    <property type="term" value="F:transferase activity"/>
    <property type="evidence" value="ECO:0007669"/>
    <property type="project" value="UniProtKB-KW"/>
</dbReference>
<evidence type="ECO:0000256" key="8">
    <source>
        <dbReference type="ARBA" id="ARBA00023004"/>
    </source>
</evidence>
<evidence type="ECO:0000256" key="5">
    <source>
        <dbReference type="ARBA" id="ARBA00022642"/>
    </source>
</evidence>
<comment type="caution">
    <text evidence="11">The sequence shown here is derived from an EMBL/GenBank/DDBJ whole genome shotgun (WGS) entry which is preliminary data.</text>
</comment>
<keyword evidence="4" id="KW-0004">4Fe-4S</keyword>
<dbReference type="InterPro" id="IPR003473">
    <property type="entry name" value="NadA"/>
</dbReference>
<evidence type="ECO:0000256" key="7">
    <source>
        <dbReference type="ARBA" id="ARBA00022723"/>
    </source>
</evidence>
<comment type="cofactor">
    <cofactor evidence="1">
        <name>[4Fe-4S] cluster</name>
        <dbReference type="ChEBI" id="CHEBI:49883"/>
    </cofactor>
</comment>
<keyword evidence="8" id="KW-0408">Iron</keyword>
<evidence type="ECO:0000256" key="4">
    <source>
        <dbReference type="ARBA" id="ARBA00022485"/>
    </source>
</evidence>
<protein>
    <recommendedName>
        <fullName evidence="3 10">Quinolinate synthase</fullName>
        <ecNumber evidence="3 10">2.5.1.72</ecNumber>
    </recommendedName>
</protein>
<comment type="pathway">
    <text evidence="2">Cofactor biosynthesis; NAD(+) biosynthesis; quinolinate from iminoaspartate: step 1/1.</text>
</comment>
<dbReference type="InterPro" id="IPR036094">
    <property type="entry name" value="NadA_sf"/>
</dbReference>
<keyword evidence="12" id="KW-1185">Reference proteome</keyword>
<dbReference type="EMBL" id="JAGGKC010000002">
    <property type="protein sequence ID" value="MBP1918010.1"/>
    <property type="molecule type" value="Genomic_DNA"/>
</dbReference>
<dbReference type="PANTHER" id="PTHR30573">
    <property type="entry name" value="QUINOLINATE SYNTHETASE A"/>
    <property type="match status" value="1"/>
</dbReference>
<dbReference type="Proteomes" id="UP001519271">
    <property type="component" value="Unassembled WGS sequence"/>
</dbReference>
<keyword evidence="9" id="KW-0411">Iron-sulfur</keyword>
<keyword evidence="7" id="KW-0479">Metal-binding</keyword>
<dbReference type="PANTHER" id="PTHR30573:SF0">
    <property type="entry name" value="QUINOLINATE SYNTHASE, CHLOROPLASTIC"/>
    <property type="match status" value="1"/>
</dbReference>
<name>A0ABS4G0C9_9CLOT</name>
<reference evidence="11 12" key="1">
    <citation type="submission" date="2021-03" db="EMBL/GenBank/DDBJ databases">
        <title>Genomic Encyclopedia of Type Strains, Phase IV (KMG-IV): sequencing the most valuable type-strain genomes for metagenomic binning, comparative biology and taxonomic classification.</title>
        <authorList>
            <person name="Goeker M."/>
        </authorList>
    </citation>
    <scope>NUCLEOTIDE SEQUENCE [LARGE SCALE GENOMIC DNA]</scope>
    <source>
        <strain evidence="11 12">DSM 6139</strain>
    </source>
</reference>